<sequence length="374" mass="41548">MEKILFVDDEDKILEAYRRTLRKNFKVYTALGAKEAMAVCKKSGPFPVIVVDMQMPEVNGVQLLHRIKTKYPESVRIMLTGNADQQTAIDAINKGDIFKFLNKPCPPDKMVTVLSEAVNTYRAKRLEKDLLESTVKGSIALLVEVLAVANPKVFGRSLRIHYYARRCLQILKRNDTWEIEATALLSQVGLITLSNTVLDKVLVGSPLTEEEQEVYDQHPKVAEKIVAKVPRLENIASLIGRSELIKSRDTSVESGIPIALRMLAIIIDLVAAESRGVSSVEAISILQASEAKQYDVEVMRALALVVESQEERKVVEINVAQLEEGMIIAKSISTHAGALLLESGQMVTDSNITRLLNFAKSHEIPRNIFVSISE</sequence>
<proteinExistence type="predicted"/>
<dbReference type="InterPro" id="IPR011006">
    <property type="entry name" value="CheY-like_superfamily"/>
</dbReference>
<keyword evidence="4" id="KW-1185">Reference proteome</keyword>
<comment type="caution">
    <text evidence="3">The sequence shown here is derived from an EMBL/GenBank/DDBJ whole genome shotgun (WGS) entry which is preliminary data.</text>
</comment>
<feature type="modified residue" description="4-aspartylphosphate" evidence="1">
    <location>
        <position position="52"/>
    </location>
</feature>
<dbReference type="PANTHER" id="PTHR45228:SF8">
    <property type="entry name" value="TWO-COMPONENT RESPONSE REGULATOR-RELATED"/>
    <property type="match status" value="1"/>
</dbReference>
<protein>
    <submittedName>
        <fullName evidence="3">Response regulator</fullName>
    </submittedName>
</protein>
<evidence type="ECO:0000313" key="4">
    <source>
        <dbReference type="Proteomes" id="UP001409585"/>
    </source>
</evidence>
<dbReference type="RefSeq" id="WP_345419371.1">
    <property type="nucleotide sequence ID" value="NZ_AP031496.1"/>
</dbReference>
<feature type="domain" description="Response regulatory" evidence="2">
    <location>
        <begin position="3"/>
        <end position="118"/>
    </location>
</feature>
<dbReference type="AlphaFoldDB" id="A0AAV3TZY2"/>
<gene>
    <name evidence="3" type="ORF">GCM10025791_14470</name>
</gene>
<dbReference type="PROSITE" id="PS50110">
    <property type="entry name" value="RESPONSE_REGULATORY"/>
    <property type="match status" value="1"/>
</dbReference>
<dbReference type="Gene3D" id="1.10.3210.10">
    <property type="entry name" value="Hypothetical protein af1432"/>
    <property type="match status" value="1"/>
</dbReference>
<accession>A0AAV3TZY2</accession>
<dbReference type="Gene3D" id="3.40.50.2300">
    <property type="match status" value="1"/>
</dbReference>
<dbReference type="GO" id="GO:0000160">
    <property type="term" value="P:phosphorelay signal transduction system"/>
    <property type="evidence" value="ECO:0007669"/>
    <property type="project" value="InterPro"/>
</dbReference>
<evidence type="ECO:0000313" key="3">
    <source>
        <dbReference type="EMBL" id="GAA4937824.1"/>
    </source>
</evidence>
<reference evidence="4" key="1">
    <citation type="journal article" date="2019" name="Int. J. Syst. Evol. Microbiol.">
        <title>The Global Catalogue of Microorganisms (GCM) 10K type strain sequencing project: providing services to taxonomists for standard genome sequencing and annotation.</title>
        <authorList>
            <consortium name="The Broad Institute Genomics Platform"/>
            <consortium name="The Broad Institute Genome Sequencing Center for Infectious Disease"/>
            <person name="Wu L."/>
            <person name="Ma J."/>
        </authorList>
    </citation>
    <scope>NUCLEOTIDE SEQUENCE [LARGE SCALE GENOMIC DNA]</scope>
    <source>
        <strain evidence="4">JCM 19134</strain>
    </source>
</reference>
<dbReference type="EMBL" id="BAABLX010000009">
    <property type="protein sequence ID" value="GAA4937824.1"/>
    <property type="molecule type" value="Genomic_DNA"/>
</dbReference>
<dbReference type="CDD" id="cd17569">
    <property type="entry name" value="REC_HupR-like"/>
    <property type="match status" value="1"/>
</dbReference>
<dbReference type="Pfam" id="PF13487">
    <property type="entry name" value="HD_5"/>
    <property type="match status" value="1"/>
</dbReference>
<name>A0AAV3TZY2_9ALTE</name>
<dbReference type="SUPFAM" id="SSF52172">
    <property type="entry name" value="CheY-like"/>
    <property type="match status" value="1"/>
</dbReference>
<evidence type="ECO:0000259" key="2">
    <source>
        <dbReference type="PROSITE" id="PS50110"/>
    </source>
</evidence>
<dbReference type="InterPro" id="IPR001789">
    <property type="entry name" value="Sig_transdc_resp-reg_receiver"/>
</dbReference>
<dbReference type="Proteomes" id="UP001409585">
    <property type="component" value="Unassembled WGS sequence"/>
</dbReference>
<dbReference type="SMART" id="SM00448">
    <property type="entry name" value="REC"/>
    <property type="match status" value="1"/>
</dbReference>
<dbReference type="PANTHER" id="PTHR45228">
    <property type="entry name" value="CYCLIC DI-GMP PHOSPHODIESTERASE TM_0186-RELATED"/>
    <property type="match status" value="1"/>
</dbReference>
<dbReference type="InterPro" id="IPR052020">
    <property type="entry name" value="Cyclic_di-GMP/3'3'-cGAMP_PDE"/>
</dbReference>
<organism evidence="3 4">
    <name type="scientific">Halioxenophilus aromaticivorans</name>
    <dbReference type="NCBI Taxonomy" id="1306992"/>
    <lineage>
        <taxon>Bacteria</taxon>
        <taxon>Pseudomonadati</taxon>
        <taxon>Pseudomonadota</taxon>
        <taxon>Gammaproteobacteria</taxon>
        <taxon>Alteromonadales</taxon>
        <taxon>Alteromonadaceae</taxon>
        <taxon>Halioxenophilus</taxon>
    </lineage>
</organism>
<dbReference type="Pfam" id="PF00072">
    <property type="entry name" value="Response_reg"/>
    <property type="match status" value="1"/>
</dbReference>
<keyword evidence="1" id="KW-0597">Phosphoprotein</keyword>
<evidence type="ECO:0000256" key="1">
    <source>
        <dbReference type="PROSITE-ProRule" id="PRU00169"/>
    </source>
</evidence>